<dbReference type="EMBL" id="PP511900">
    <property type="protein sequence ID" value="XCD08625.1"/>
    <property type="molecule type" value="Genomic_DNA"/>
</dbReference>
<feature type="compositionally biased region" description="Polar residues" evidence="6">
    <location>
        <begin position="433"/>
        <end position="444"/>
    </location>
</feature>
<keyword evidence="4 7" id="KW-1133">Transmembrane helix</keyword>
<evidence type="ECO:0000256" key="7">
    <source>
        <dbReference type="SAM" id="Phobius"/>
    </source>
</evidence>
<keyword evidence="2 7" id="KW-0812">Transmembrane</keyword>
<evidence type="ECO:0000256" key="5">
    <source>
        <dbReference type="ARBA" id="ARBA00023136"/>
    </source>
</evidence>
<proteinExistence type="predicted"/>
<dbReference type="Pfam" id="PF05707">
    <property type="entry name" value="Zot"/>
    <property type="match status" value="1"/>
</dbReference>
<comment type="subcellular location">
    <subcellularLocation>
        <location evidence="1">Host membrane</location>
        <topology evidence="1">Single-pass membrane protein</topology>
    </subcellularLocation>
</comment>
<name>A0AAU8BAV2_9VIRU</name>
<feature type="region of interest" description="Disordered" evidence="6">
    <location>
        <begin position="428"/>
        <end position="465"/>
    </location>
</feature>
<dbReference type="Gene3D" id="3.40.50.300">
    <property type="entry name" value="P-loop containing nucleotide triphosphate hydrolases"/>
    <property type="match status" value="1"/>
</dbReference>
<dbReference type="InterPro" id="IPR008900">
    <property type="entry name" value="Zot_N"/>
</dbReference>
<dbReference type="GO" id="GO:0033644">
    <property type="term" value="C:host cell membrane"/>
    <property type="evidence" value="ECO:0007669"/>
    <property type="project" value="UniProtKB-SubCell"/>
</dbReference>
<reference evidence="9" key="1">
    <citation type="submission" date="2024-03" db="EMBL/GenBank/DDBJ databases">
        <title>Diverse circular DNA viruses in blood, oral, and fecal samples of captive lemurs.</title>
        <authorList>
            <person name="Paietta E.N."/>
            <person name="Kraberger S."/>
            <person name="Lund M.C."/>
            <person name="Custer J.M."/>
            <person name="Vargas K.M."/>
            <person name="Ehmke E.E."/>
            <person name="Yoder A.D."/>
            <person name="Varsani A."/>
        </authorList>
    </citation>
    <scope>NUCLEOTIDE SEQUENCE</scope>
    <source>
        <strain evidence="9">Duke_44SS_16</strain>
    </source>
</reference>
<evidence type="ECO:0000256" key="6">
    <source>
        <dbReference type="SAM" id="MobiDB-lite"/>
    </source>
</evidence>
<protein>
    <submittedName>
        <fullName evidence="9">ZOT protein</fullName>
    </submittedName>
</protein>
<evidence type="ECO:0000256" key="1">
    <source>
        <dbReference type="ARBA" id="ARBA00004379"/>
    </source>
</evidence>
<feature type="transmembrane region" description="Helical" evidence="7">
    <location>
        <begin position="272"/>
        <end position="296"/>
    </location>
</feature>
<accession>A0AAU8BAV2</accession>
<organism evidence="9">
    <name type="scientific">Dulem virus 65</name>
    <dbReference type="NCBI Taxonomy" id="3145776"/>
    <lineage>
        <taxon>Viruses</taxon>
        <taxon>Monodnaviria</taxon>
        <taxon>Loebvirae</taxon>
        <taxon>Hofneiviricota</taxon>
        <taxon>Faserviricetes</taxon>
        <taxon>Tubulavirales</taxon>
        <taxon>Inoviridae</taxon>
        <taxon>Inovirus</taxon>
    </lineage>
</organism>
<feature type="domain" description="Zona occludens toxin N-terminal" evidence="8">
    <location>
        <begin position="139"/>
        <end position="260"/>
    </location>
</feature>
<keyword evidence="3" id="KW-1043">Host membrane</keyword>
<evidence type="ECO:0000256" key="2">
    <source>
        <dbReference type="ARBA" id="ARBA00022692"/>
    </source>
</evidence>
<dbReference type="InterPro" id="IPR027417">
    <property type="entry name" value="P-loop_NTPase"/>
</dbReference>
<evidence type="ECO:0000256" key="4">
    <source>
        <dbReference type="ARBA" id="ARBA00022989"/>
    </source>
</evidence>
<feature type="compositionally biased region" description="Low complexity" evidence="6">
    <location>
        <begin position="445"/>
        <end position="456"/>
    </location>
</feature>
<evidence type="ECO:0000259" key="8">
    <source>
        <dbReference type="Pfam" id="PF05707"/>
    </source>
</evidence>
<keyword evidence="5 7" id="KW-0472">Membrane</keyword>
<sequence length="465" mass="54711">MLNLVTGVPGSSKTAYVVTQLDKIERENQINLLKNKKIFDDNLDLFTKYKSEFNIRIYEVGSGHELKYEKELLEDDYFFIFNDDFDELRPDDYFLKSVYYNEIIDRINNTYGESDFKKLLPVRTIYTNIKALKIPFVRANIYDWRQCPDGSIIVIDEVQLVEPYSDVKVKHEIVQDLTIHRHRGFDFWFITQSPLLLHPTIKELIGCHYHITRPYNRTPKIYVFGSCRVYPNTLVNKMNCEAKFSFKPEQRIFKLYKSTSIDTHKGRFPRGLVGLIVFILFGIFLFIYSISGFNFFSHFFGDGHQQIQKQELKTDDKNLNTENNIPASNDIPSSSPLTLSNSDIKYDVSKPYDFDESQYQYNIQDTPRLAGCIKMNNECTCYTQQATKIDISIKDCNRYISGDKPFNPFYKKDIQDIQHDEQQFIEKVDSENKQVQSQENYQTKQIDSQSQPIQQSKNPEYIFDF</sequence>
<evidence type="ECO:0000313" key="9">
    <source>
        <dbReference type="EMBL" id="XCD08625.1"/>
    </source>
</evidence>
<evidence type="ECO:0000256" key="3">
    <source>
        <dbReference type="ARBA" id="ARBA00022870"/>
    </source>
</evidence>